<name>A0ABQ8Z655_9EUKA</name>
<feature type="domain" description="Fibronectin type-III" evidence="5">
    <location>
        <begin position="1404"/>
        <end position="1498"/>
    </location>
</feature>
<dbReference type="InterPro" id="IPR013783">
    <property type="entry name" value="Ig-like_fold"/>
</dbReference>
<dbReference type="InterPro" id="IPR050713">
    <property type="entry name" value="RTP_Phos/Ushers"/>
</dbReference>
<evidence type="ECO:0000256" key="3">
    <source>
        <dbReference type="SAM" id="Phobius"/>
    </source>
</evidence>
<dbReference type="InterPro" id="IPR036116">
    <property type="entry name" value="FN3_sf"/>
</dbReference>
<keyword evidence="7" id="KW-1185">Reference proteome</keyword>
<feature type="domain" description="Fibronectin type-III" evidence="5">
    <location>
        <begin position="380"/>
        <end position="470"/>
    </location>
</feature>
<feature type="region of interest" description="Disordered" evidence="2">
    <location>
        <begin position="72"/>
        <end position="92"/>
    </location>
</feature>
<dbReference type="Pfam" id="PF00041">
    <property type="entry name" value="fn3"/>
    <property type="match status" value="10"/>
</dbReference>
<keyword evidence="3" id="KW-0812">Transmembrane</keyword>
<evidence type="ECO:0000313" key="7">
    <source>
        <dbReference type="Proteomes" id="UP001150062"/>
    </source>
</evidence>
<dbReference type="Gene3D" id="2.60.40.10">
    <property type="entry name" value="Immunoglobulins"/>
    <property type="match status" value="11"/>
</dbReference>
<gene>
    <name evidence="6" type="ORF">M0813_14329</name>
</gene>
<feature type="compositionally biased region" description="Acidic residues" evidence="2">
    <location>
        <begin position="185"/>
        <end position="206"/>
    </location>
</feature>
<keyword evidence="4" id="KW-0732">Signal</keyword>
<protein>
    <submittedName>
        <fullName evidence="6">Fibronectin type iii domain-containing 3ba-related</fullName>
    </submittedName>
</protein>
<feature type="domain" description="Fibronectin type-III" evidence="5">
    <location>
        <begin position="710"/>
        <end position="812"/>
    </location>
</feature>
<feature type="domain" description="Fibronectin type-III" evidence="5">
    <location>
        <begin position="1502"/>
        <end position="1593"/>
    </location>
</feature>
<keyword evidence="3" id="KW-0472">Membrane</keyword>
<organism evidence="6 7">
    <name type="scientific">Anaeramoeba flamelloides</name>
    <dbReference type="NCBI Taxonomy" id="1746091"/>
    <lineage>
        <taxon>Eukaryota</taxon>
        <taxon>Metamonada</taxon>
        <taxon>Anaeramoebidae</taxon>
        <taxon>Anaeramoeba</taxon>
    </lineage>
</organism>
<comment type="caution">
    <text evidence="6">The sequence shown here is derived from an EMBL/GenBank/DDBJ whole genome shotgun (WGS) entry which is preliminary data.</text>
</comment>
<evidence type="ECO:0000256" key="1">
    <source>
        <dbReference type="SAM" id="Coils"/>
    </source>
</evidence>
<keyword evidence="3" id="KW-1133">Transmembrane helix</keyword>
<evidence type="ECO:0000256" key="2">
    <source>
        <dbReference type="SAM" id="MobiDB-lite"/>
    </source>
</evidence>
<feature type="domain" description="Fibronectin type-III" evidence="5">
    <location>
        <begin position="1313"/>
        <end position="1403"/>
    </location>
</feature>
<feature type="compositionally biased region" description="Basic and acidic residues" evidence="2">
    <location>
        <begin position="315"/>
        <end position="331"/>
    </location>
</feature>
<keyword evidence="1" id="KW-0175">Coiled coil</keyword>
<dbReference type="EMBL" id="JAOAOG010000047">
    <property type="protein sequence ID" value="KAJ6252179.1"/>
    <property type="molecule type" value="Genomic_DNA"/>
</dbReference>
<feature type="domain" description="Fibronectin type-III" evidence="5">
    <location>
        <begin position="1210"/>
        <end position="1307"/>
    </location>
</feature>
<dbReference type="PANTHER" id="PTHR46957:SF3">
    <property type="entry name" value="CYTOKINE RECEPTOR"/>
    <property type="match status" value="1"/>
</dbReference>
<feature type="domain" description="Fibronectin type-III" evidence="5">
    <location>
        <begin position="1015"/>
        <end position="1114"/>
    </location>
</feature>
<evidence type="ECO:0000313" key="6">
    <source>
        <dbReference type="EMBL" id="KAJ6252179.1"/>
    </source>
</evidence>
<feature type="signal peptide" evidence="4">
    <location>
        <begin position="1"/>
        <end position="24"/>
    </location>
</feature>
<dbReference type="CDD" id="cd00063">
    <property type="entry name" value="FN3"/>
    <property type="match status" value="11"/>
</dbReference>
<dbReference type="InterPro" id="IPR003961">
    <property type="entry name" value="FN3_dom"/>
</dbReference>
<feature type="compositionally biased region" description="Acidic residues" evidence="2">
    <location>
        <begin position="299"/>
        <end position="314"/>
    </location>
</feature>
<feature type="coiled-coil region" evidence="1">
    <location>
        <begin position="608"/>
        <end position="640"/>
    </location>
</feature>
<feature type="domain" description="Fibronectin type-III" evidence="5">
    <location>
        <begin position="1118"/>
        <end position="1209"/>
    </location>
</feature>
<dbReference type="Proteomes" id="UP001150062">
    <property type="component" value="Unassembled WGS sequence"/>
</dbReference>
<dbReference type="PANTHER" id="PTHR46957">
    <property type="entry name" value="CYTOKINE RECEPTOR"/>
    <property type="match status" value="1"/>
</dbReference>
<evidence type="ECO:0000256" key="4">
    <source>
        <dbReference type="SAM" id="SignalP"/>
    </source>
</evidence>
<dbReference type="PROSITE" id="PS50853">
    <property type="entry name" value="FN3"/>
    <property type="match status" value="11"/>
</dbReference>
<evidence type="ECO:0000259" key="5">
    <source>
        <dbReference type="PROSITE" id="PS50853"/>
    </source>
</evidence>
<reference evidence="6" key="1">
    <citation type="submission" date="2022-08" db="EMBL/GenBank/DDBJ databases">
        <title>Novel sulfate-reducing endosymbionts in the free-living metamonad Anaeramoeba.</title>
        <authorList>
            <person name="Jerlstrom-Hultqvist J."/>
            <person name="Cepicka I."/>
            <person name="Gallot-Lavallee L."/>
            <person name="Salas-Leiva D."/>
            <person name="Curtis B.A."/>
            <person name="Zahonova K."/>
            <person name="Pipaliya S."/>
            <person name="Dacks J."/>
            <person name="Roger A.J."/>
        </authorList>
    </citation>
    <scope>NUCLEOTIDE SEQUENCE</scope>
    <source>
        <strain evidence="6">Schooner1</strain>
    </source>
</reference>
<accession>A0ABQ8Z655</accession>
<dbReference type="SMART" id="SM00060">
    <property type="entry name" value="FN3"/>
    <property type="match status" value="11"/>
</dbReference>
<feature type="chain" id="PRO_5045908047" evidence="4">
    <location>
        <begin position="25"/>
        <end position="1613"/>
    </location>
</feature>
<dbReference type="SUPFAM" id="SSF49265">
    <property type="entry name" value="Fibronectin type III"/>
    <property type="match status" value="7"/>
</dbReference>
<sequence length="1613" mass="189227">MSNFTFTHFFFLFLFPFLVKVTSCQNPSKTENATLAISGGLKIFLYCLLGLFVIFFILFLKYILKKAKKSPTTNKNQKSTQKKKSTDSASEDLLLPKSESEKELLKDTVPIDKTKTKKNGYSKLEETQKNESIQVGVVQIETIKSDKTGKNEPDLSELSLQEELDSKKEIVIVQVKETEIKTESESESEQEQEQEQEPEPEPEQEPEEPKIEKEETKKKIEKEQTEELKKETQKKIEIVQVKETEIKTEQESEQEKEEPKKEKEEPKIEQEETKKEIEKEQNEELKKESETFVEKETESEPEQEQEQEQEPEQEQETKEETKKETEREQTEELKIEITKEVKKEKEKETNKEKVKIIEKIQTEETIVEKTIKKLPELPLEITAMKCLEINCNNVIVSWEKPNKEEIEFYELELISLLTTNEQPLYFETTKNEFNFKKLIPGTEYQVRILSKNETGFSKKSKPFNFVSDLESPSKIFKQDIHILNIESRQIEFKWAGNDKKQKIDFYQINLFDANGNLYFKKETKETSIIMNKLKPNHEYSLMIRSHNVKGFSENSEKIKIKTLISNPEEIRDIKIKNIEKDTLFLEWENPEDNGSKIDYYRIEITRSIQKQKEKQQEIEIEIEKETEKETEKEIENKNEKKIIIELSETKTLVDGLIPQQKYTLQIMAHNKKGFSTKSKIQKFETKKGIIKKLNENDDQVLKLINVLPGQITKPNILKLTLNMVTISWEAFNDYKLQSNLIDFYKIQLNEYTSKMNNSWFQKPITEHFTTLNPMFSLTDLKPDTDYSINIQAHNSNGYGSLSKEIKFKTLKKKNSFKIKSKKEFKDEILIEIDYANNENENTDQDVLIYKVNYYKENEKETPFLIDFIQNKTKTLLLKKQENNCTIFIQTYDQKNQKYINDSKFYLHFKPMNQLKPKTIEDINLNKAINNNNYYYILKWETPKDNKLKNTHYEILLKDVNSNKTKTVISNTNSKKITGLKPLSKYVINIISINEYGKSKKSKDYEFTTESGKPNQIQNIKLITTENNLFKFDWEEPEDNGSKIDFYKIQLNEYTSKMNNSWFQKPITEHFTTLNPMFSLTDLKPDTDYSISIQAHNSNGYGYRSKEYKFKTKINVPNKITKIQINGITLTGIELSWLKPKNVEKIKKYKIELFDFQNKIKPLKYFVKEQPQLTIKDLLPNTKYFLQIQSSNSIGWSEISIPFHFKTLSDNPSPVTSIGKELLNAKKIRFFWDEPNNNGSKIQFYKVSIFKGNQKTNPHLIEFIQNNAFTFQCQNVNSNYKIIIQAYNEFGYSKITEKSQLIFATKQKISVPDKISNIKISNLSSTNCILEWDRPNENGSGITYYEITLINIKLNLKQKIISQDTSKKLIDLSPNKKYIINIISMNELGKSKKSKDYYFKTNPDKPDTIKFVECSLKTENAITLKIQRPNDNGSEIDYYQIKLFDEKENIEILNKNSESIIIKIDDLLPNNNYTAKIWAHNEYGNSPSAYVTRITTNPTLPKKINQIECINSTMDQLVLKWSNASQDDTIINYQLRYGEKSQDNNKFQKIFSSENTATLNNLLPNTEYWVQINSKNITGLSEFSEKKFFKTNAKLDSEQQKLEINNQTNEKEEK</sequence>
<feature type="compositionally biased region" description="Basic and acidic residues" evidence="2">
    <location>
        <begin position="257"/>
        <end position="298"/>
    </location>
</feature>
<feature type="domain" description="Fibronectin type-III" evidence="5">
    <location>
        <begin position="920"/>
        <end position="1011"/>
    </location>
</feature>
<feature type="domain" description="Fibronectin type-III" evidence="5">
    <location>
        <begin position="476"/>
        <end position="565"/>
    </location>
</feature>
<feature type="domain" description="Fibronectin type-III" evidence="5">
    <location>
        <begin position="569"/>
        <end position="688"/>
    </location>
</feature>
<feature type="compositionally biased region" description="Basic and acidic residues" evidence="2">
    <location>
        <begin position="207"/>
        <end position="250"/>
    </location>
</feature>
<proteinExistence type="predicted"/>
<feature type="region of interest" description="Disordered" evidence="2">
    <location>
        <begin position="178"/>
        <end position="331"/>
    </location>
</feature>
<feature type="transmembrane region" description="Helical" evidence="3">
    <location>
        <begin position="43"/>
        <end position="64"/>
    </location>
</feature>